<evidence type="ECO:0000256" key="5">
    <source>
        <dbReference type="ARBA" id="ARBA00022892"/>
    </source>
</evidence>
<name>A0A8H8DFI6_9FUNG</name>
<evidence type="ECO:0000256" key="2">
    <source>
        <dbReference type="ARBA" id="ARBA00004240"/>
    </source>
</evidence>
<dbReference type="GO" id="GO:0005783">
    <property type="term" value="C:endoplasmic reticulum"/>
    <property type="evidence" value="ECO:0007669"/>
    <property type="project" value="UniProtKB-SubCell"/>
</dbReference>
<feature type="compositionally biased region" description="Basic residues" evidence="8">
    <location>
        <begin position="28"/>
        <end position="47"/>
    </location>
</feature>
<dbReference type="GO" id="GO:0030008">
    <property type="term" value="C:TRAPP complex"/>
    <property type="evidence" value="ECO:0007669"/>
    <property type="project" value="InterPro"/>
</dbReference>
<evidence type="ECO:0000256" key="7">
    <source>
        <dbReference type="ARBA" id="ARBA00038167"/>
    </source>
</evidence>
<dbReference type="OrthoDB" id="3364529at2759"/>
<dbReference type="SUPFAM" id="SSF64356">
    <property type="entry name" value="SNARE-like"/>
    <property type="match status" value="1"/>
</dbReference>
<dbReference type="PANTHER" id="PTHR23249">
    <property type="entry name" value="TRAFFICKING PROTEIN PARTICLE COMPLEX SUBUNIT"/>
    <property type="match status" value="1"/>
</dbReference>
<dbReference type="GO" id="GO:0005794">
    <property type="term" value="C:Golgi apparatus"/>
    <property type="evidence" value="ECO:0007669"/>
    <property type="project" value="UniProtKB-SubCell"/>
</dbReference>
<reference evidence="9 10" key="1">
    <citation type="journal article" name="Sci. Rep.">
        <title>Genome-scale phylogenetic analyses confirm Olpidium as the closest living zoosporic fungus to the non-flagellated, terrestrial fungi.</title>
        <authorList>
            <person name="Chang Y."/>
            <person name="Rochon D."/>
            <person name="Sekimoto S."/>
            <person name="Wang Y."/>
            <person name="Chovatia M."/>
            <person name="Sandor L."/>
            <person name="Salamov A."/>
            <person name="Grigoriev I.V."/>
            <person name="Stajich J.E."/>
            <person name="Spatafora J.W."/>
        </authorList>
    </citation>
    <scope>NUCLEOTIDE SEQUENCE [LARGE SCALE GENOMIC DNA]</scope>
    <source>
        <strain evidence="9">S191</strain>
    </source>
</reference>
<keyword evidence="6" id="KW-0333">Golgi apparatus</keyword>
<comment type="similarity">
    <text evidence="7">Belongs to the TRAPP small subunits family. BET5 subfamily.</text>
</comment>
<organism evidence="9 10">
    <name type="scientific">Olpidium bornovanus</name>
    <dbReference type="NCBI Taxonomy" id="278681"/>
    <lineage>
        <taxon>Eukaryota</taxon>
        <taxon>Fungi</taxon>
        <taxon>Fungi incertae sedis</taxon>
        <taxon>Olpidiomycota</taxon>
        <taxon>Olpidiomycotina</taxon>
        <taxon>Olpidiomycetes</taxon>
        <taxon>Olpidiales</taxon>
        <taxon>Olpidiaceae</taxon>
        <taxon>Olpidium</taxon>
    </lineage>
</organism>
<dbReference type="InterPro" id="IPR007233">
    <property type="entry name" value="TRAPPC"/>
</dbReference>
<evidence type="ECO:0000256" key="3">
    <source>
        <dbReference type="ARBA" id="ARBA00022448"/>
    </source>
</evidence>
<dbReference type="Pfam" id="PF04099">
    <property type="entry name" value="Sybindin"/>
    <property type="match status" value="1"/>
</dbReference>
<dbReference type="Proteomes" id="UP000673691">
    <property type="component" value="Unassembled WGS sequence"/>
</dbReference>
<evidence type="ECO:0000313" key="9">
    <source>
        <dbReference type="EMBL" id="KAG5456575.1"/>
    </source>
</evidence>
<dbReference type="SMART" id="SM01399">
    <property type="entry name" value="Sybindin"/>
    <property type="match status" value="1"/>
</dbReference>
<evidence type="ECO:0000256" key="4">
    <source>
        <dbReference type="ARBA" id="ARBA00022824"/>
    </source>
</evidence>
<evidence type="ECO:0000256" key="8">
    <source>
        <dbReference type="SAM" id="MobiDB-lite"/>
    </source>
</evidence>
<dbReference type="GO" id="GO:0006888">
    <property type="term" value="P:endoplasmic reticulum to Golgi vesicle-mediated transport"/>
    <property type="evidence" value="ECO:0007669"/>
    <property type="project" value="TreeGrafter"/>
</dbReference>
<dbReference type="EMBL" id="JAEFCI010011514">
    <property type="protein sequence ID" value="KAG5456575.1"/>
    <property type="molecule type" value="Genomic_DNA"/>
</dbReference>
<keyword evidence="5" id="KW-0931">ER-Golgi transport</keyword>
<evidence type="ECO:0000256" key="1">
    <source>
        <dbReference type="ARBA" id="ARBA00004222"/>
    </source>
</evidence>
<sequence length="309" mass="34751">RLCIDHNGRVKVRKAADATPAGLALETRKRKKRKRENGMSKRRRLSPHRPGSPRVAADRPFPTPALPPREPVRCFRRREVKLEKCRLTPRASPCSPPTHFWPAPAIYNLYIFDRHCQLVFYQDWHRQSRSLAAPGTAAGAAQQQQQQPTNVAPGAPTGASDGTAGGVATELTDMSLEEEAKLVYGVVFSLRNLVNKLSGKPLGNPVAGGAALRRLTIPAYKSSSDSFLAYRTSAYKLHYFETPTGLRFVLNTDPTVETEPMREVLRQIYTHIYVEYVVKNPLVKIDRQLISNEYFKNELNRYIGSLPIF</sequence>
<accession>A0A8H8DFI6</accession>
<protein>
    <submittedName>
        <fullName evidence="9">Sybindin-like family-domain-containing protein</fullName>
    </submittedName>
</protein>
<feature type="compositionally biased region" description="Low complexity" evidence="8">
    <location>
        <begin position="135"/>
        <end position="149"/>
    </location>
</feature>
<comment type="caution">
    <text evidence="9">The sequence shown here is derived from an EMBL/GenBank/DDBJ whole genome shotgun (WGS) entry which is preliminary data.</text>
</comment>
<keyword evidence="3" id="KW-0813">Transport</keyword>
<gene>
    <name evidence="9" type="ORF">BJ554DRAFT_3653</name>
</gene>
<comment type="subcellular location">
    <subcellularLocation>
        <location evidence="2">Endoplasmic reticulum</location>
    </subcellularLocation>
    <subcellularLocation>
        <location evidence="1">Golgi apparatus</location>
        <location evidence="1">cis-Golgi network</location>
    </subcellularLocation>
</comment>
<feature type="non-terminal residue" evidence="9">
    <location>
        <position position="1"/>
    </location>
</feature>
<evidence type="ECO:0000256" key="6">
    <source>
        <dbReference type="ARBA" id="ARBA00023034"/>
    </source>
</evidence>
<feature type="region of interest" description="Disordered" evidence="8">
    <location>
        <begin position="27"/>
        <end position="70"/>
    </location>
</feature>
<feature type="region of interest" description="Disordered" evidence="8">
    <location>
        <begin position="135"/>
        <end position="166"/>
    </location>
</feature>
<dbReference type="AlphaFoldDB" id="A0A8H8DFI6"/>
<dbReference type="PANTHER" id="PTHR23249:SF16">
    <property type="entry name" value="TRAFFICKING PROTEIN PARTICLE COMPLEX SUBUNIT 1"/>
    <property type="match status" value="1"/>
</dbReference>
<dbReference type="CDD" id="cd14855">
    <property type="entry name" value="TRAPPC1_MUM2"/>
    <property type="match status" value="1"/>
</dbReference>
<keyword evidence="4" id="KW-0256">Endoplasmic reticulum</keyword>
<proteinExistence type="inferred from homology"/>
<dbReference type="Gene3D" id="3.30.450.70">
    <property type="match status" value="1"/>
</dbReference>
<keyword evidence="10" id="KW-1185">Reference proteome</keyword>
<dbReference type="InterPro" id="IPR011012">
    <property type="entry name" value="Longin-like_dom_sf"/>
</dbReference>
<evidence type="ECO:0000313" key="10">
    <source>
        <dbReference type="Proteomes" id="UP000673691"/>
    </source>
</evidence>